<name>A0AA88DN88_FICCA</name>
<organism evidence="2 3">
    <name type="scientific">Ficus carica</name>
    <name type="common">Common fig</name>
    <dbReference type="NCBI Taxonomy" id="3494"/>
    <lineage>
        <taxon>Eukaryota</taxon>
        <taxon>Viridiplantae</taxon>
        <taxon>Streptophyta</taxon>
        <taxon>Embryophyta</taxon>
        <taxon>Tracheophyta</taxon>
        <taxon>Spermatophyta</taxon>
        <taxon>Magnoliopsida</taxon>
        <taxon>eudicotyledons</taxon>
        <taxon>Gunneridae</taxon>
        <taxon>Pentapetalae</taxon>
        <taxon>rosids</taxon>
        <taxon>fabids</taxon>
        <taxon>Rosales</taxon>
        <taxon>Moraceae</taxon>
        <taxon>Ficeae</taxon>
        <taxon>Ficus</taxon>
    </lineage>
</organism>
<feature type="compositionally biased region" description="Low complexity" evidence="1">
    <location>
        <begin position="38"/>
        <end position="51"/>
    </location>
</feature>
<keyword evidence="3" id="KW-1185">Reference proteome</keyword>
<accession>A0AA88DN88</accession>
<evidence type="ECO:0000313" key="3">
    <source>
        <dbReference type="Proteomes" id="UP001187192"/>
    </source>
</evidence>
<gene>
    <name evidence="2" type="ORF">TIFTF001_027461</name>
</gene>
<comment type="caution">
    <text evidence="2">The sequence shown here is derived from an EMBL/GenBank/DDBJ whole genome shotgun (WGS) entry which is preliminary data.</text>
</comment>
<feature type="compositionally biased region" description="Polar residues" evidence="1">
    <location>
        <begin position="66"/>
        <end position="76"/>
    </location>
</feature>
<feature type="compositionally biased region" description="Polar residues" evidence="1">
    <location>
        <begin position="23"/>
        <end position="37"/>
    </location>
</feature>
<protein>
    <submittedName>
        <fullName evidence="2">Uncharacterized protein</fullName>
    </submittedName>
</protein>
<dbReference type="AlphaFoldDB" id="A0AA88DN88"/>
<sequence length="122" mass="13160">MKVTTPAPLVVSRSFKDEKGSLRWQSSVRPSKQMRNGASSTPATKATTPTSLVVSGSFKDRKDSSQRQGSMRPSKQMRQWCIIDIGDYSGTAGCVGVTKARTPTTTLEPVARAMNVTTHASL</sequence>
<evidence type="ECO:0000313" key="2">
    <source>
        <dbReference type="EMBL" id="GMN58373.1"/>
    </source>
</evidence>
<dbReference type="EMBL" id="BTGU01000077">
    <property type="protein sequence ID" value="GMN58373.1"/>
    <property type="molecule type" value="Genomic_DNA"/>
</dbReference>
<evidence type="ECO:0000256" key="1">
    <source>
        <dbReference type="SAM" id="MobiDB-lite"/>
    </source>
</evidence>
<proteinExistence type="predicted"/>
<reference evidence="2" key="1">
    <citation type="submission" date="2023-07" db="EMBL/GenBank/DDBJ databases">
        <title>draft genome sequence of fig (Ficus carica).</title>
        <authorList>
            <person name="Takahashi T."/>
            <person name="Nishimura K."/>
        </authorList>
    </citation>
    <scope>NUCLEOTIDE SEQUENCE</scope>
</reference>
<dbReference type="Proteomes" id="UP001187192">
    <property type="component" value="Unassembled WGS sequence"/>
</dbReference>
<feature type="region of interest" description="Disordered" evidence="1">
    <location>
        <begin position="1"/>
        <end position="76"/>
    </location>
</feature>